<dbReference type="PROSITE" id="PS50977">
    <property type="entry name" value="HTH_TETR_2"/>
    <property type="match status" value="1"/>
</dbReference>
<dbReference type="InterPro" id="IPR001647">
    <property type="entry name" value="HTH_TetR"/>
</dbReference>
<dbReference type="Proteomes" id="UP000535543">
    <property type="component" value="Unassembled WGS sequence"/>
</dbReference>
<keyword evidence="1" id="KW-0805">Transcription regulation</keyword>
<dbReference type="PANTHER" id="PTHR30055:SF234">
    <property type="entry name" value="HTH-TYPE TRANSCRIPTIONAL REGULATOR BETI"/>
    <property type="match status" value="1"/>
</dbReference>
<evidence type="ECO:0000256" key="3">
    <source>
        <dbReference type="ARBA" id="ARBA00023163"/>
    </source>
</evidence>
<feature type="domain" description="HTH tetR-type" evidence="5">
    <location>
        <begin position="16"/>
        <end position="77"/>
    </location>
</feature>
<dbReference type="SUPFAM" id="SSF48498">
    <property type="entry name" value="Tetracyclin repressor-like, C-terminal domain"/>
    <property type="match status" value="1"/>
</dbReference>
<protein>
    <submittedName>
        <fullName evidence="6">TetR/AcrR family transcriptional regulator</fullName>
    </submittedName>
</protein>
<gene>
    <name evidence="6" type="ORF">FGL95_25715</name>
</gene>
<dbReference type="InterPro" id="IPR036271">
    <property type="entry name" value="Tet_transcr_reg_TetR-rel_C_sf"/>
</dbReference>
<dbReference type="EMBL" id="VCQU01000011">
    <property type="protein sequence ID" value="NMN98443.1"/>
    <property type="molecule type" value="Genomic_DNA"/>
</dbReference>
<dbReference type="GO" id="GO:0003700">
    <property type="term" value="F:DNA-binding transcription factor activity"/>
    <property type="evidence" value="ECO:0007669"/>
    <property type="project" value="TreeGrafter"/>
</dbReference>
<organism evidence="6 7">
    <name type="scientific">Antrihabitans stalactiti</name>
    <dbReference type="NCBI Taxonomy" id="2584121"/>
    <lineage>
        <taxon>Bacteria</taxon>
        <taxon>Bacillati</taxon>
        <taxon>Actinomycetota</taxon>
        <taxon>Actinomycetes</taxon>
        <taxon>Mycobacteriales</taxon>
        <taxon>Nocardiaceae</taxon>
        <taxon>Antrihabitans</taxon>
    </lineage>
</organism>
<keyword evidence="3" id="KW-0804">Transcription</keyword>
<dbReference type="RefSeq" id="WP_169592793.1">
    <property type="nucleotide sequence ID" value="NZ_VCQU01000011.1"/>
</dbReference>
<evidence type="ECO:0000259" key="5">
    <source>
        <dbReference type="PROSITE" id="PS50977"/>
    </source>
</evidence>
<dbReference type="GO" id="GO:0000976">
    <property type="term" value="F:transcription cis-regulatory region binding"/>
    <property type="evidence" value="ECO:0007669"/>
    <property type="project" value="TreeGrafter"/>
</dbReference>
<dbReference type="InterPro" id="IPR050109">
    <property type="entry name" value="HTH-type_TetR-like_transc_reg"/>
</dbReference>
<dbReference type="PANTHER" id="PTHR30055">
    <property type="entry name" value="HTH-TYPE TRANSCRIPTIONAL REGULATOR RUTR"/>
    <property type="match status" value="1"/>
</dbReference>
<evidence type="ECO:0000313" key="6">
    <source>
        <dbReference type="EMBL" id="NMN98443.1"/>
    </source>
</evidence>
<dbReference type="SUPFAM" id="SSF46689">
    <property type="entry name" value="Homeodomain-like"/>
    <property type="match status" value="1"/>
</dbReference>
<evidence type="ECO:0000256" key="2">
    <source>
        <dbReference type="ARBA" id="ARBA00023125"/>
    </source>
</evidence>
<feature type="DNA-binding region" description="H-T-H motif" evidence="4">
    <location>
        <begin position="40"/>
        <end position="59"/>
    </location>
</feature>
<reference evidence="6 7" key="1">
    <citation type="submission" date="2019-05" db="EMBL/GenBank/DDBJ databases">
        <authorList>
            <person name="Lee S.D."/>
        </authorList>
    </citation>
    <scope>NUCLEOTIDE SEQUENCE [LARGE SCALE GENOMIC DNA]</scope>
    <source>
        <strain evidence="6 7">YC2-7</strain>
    </source>
</reference>
<comment type="caution">
    <text evidence="6">The sequence shown here is derived from an EMBL/GenBank/DDBJ whole genome shotgun (WGS) entry which is preliminary data.</text>
</comment>
<evidence type="ECO:0000256" key="4">
    <source>
        <dbReference type="PROSITE-ProRule" id="PRU00335"/>
    </source>
</evidence>
<dbReference type="Pfam" id="PF00440">
    <property type="entry name" value="TetR_N"/>
    <property type="match status" value="1"/>
</dbReference>
<keyword evidence="7" id="KW-1185">Reference proteome</keyword>
<dbReference type="AlphaFoldDB" id="A0A848KHE0"/>
<keyword evidence="2 4" id="KW-0238">DNA-binding</keyword>
<name>A0A848KHE0_9NOCA</name>
<dbReference type="InterPro" id="IPR009057">
    <property type="entry name" value="Homeodomain-like_sf"/>
</dbReference>
<sequence length="204" mass="21771">MTVRIRRQRAARGSGDQLRAEILATTRDLLARTGSAEDVSIRAVAEVVGVSPPSIYRHFADKDELIAAVVAELFEELSDVLVKAGAAAADAAGRLERQGLAYVQFARAHPEEYRLATMQPACAGGAVDEVLGSSAFNHFVASVQDCIDDGFFAAGDTTQIALEMWAVAHGIASLQIAKPYLPWGDLDESASRVLETACLGRANR</sequence>
<dbReference type="Gene3D" id="1.10.357.10">
    <property type="entry name" value="Tetracycline Repressor, domain 2"/>
    <property type="match status" value="1"/>
</dbReference>
<accession>A0A848KHE0</accession>
<dbReference type="InterPro" id="IPR025996">
    <property type="entry name" value="MT1864/Rv1816-like_C"/>
</dbReference>
<dbReference type="Pfam" id="PF13305">
    <property type="entry name" value="TetR_C_33"/>
    <property type="match status" value="1"/>
</dbReference>
<proteinExistence type="predicted"/>
<reference evidence="6 7" key="2">
    <citation type="submission" date="2020-06" db="EMBL/GenBank/DDBJ databases">
        <title>Antribacter stalactiti gen. nov., sp. nov., a new member of the family Nacardiaceae isolated from a cave.</title>
        <authorList>
            <person name="Kim I.S."/>
        </authorList>
    </citation>
    <scope>NUCLEOTIDE SEQUENCE [LARGE SCALE GENOMIC DNA]</scope>
    <source>
        <strain evidence="6 7">YC2-7</strain>
    </source>
</reference>
<evidence type="ECO:0000313" key="7">
    <source>
        <dbReference type="Proteomes" id="UP000535543"/>
    </source>
</evidence>
<evidence type="ECO:0000256" key="1">
    <source>
        <dbReference type="ARBA" id="ARBA00023015"/>
    </source>
</evidence>